<dbReference type="GO" id="GO:0016747">
    <property type="term" value="F:acyltransferase activity, transferring groups other than amino-acyl groups"/>
    <property type="evidence" value="ECO:0007669"/>
    <property type="project" value="InterPro"/>
</dbReference>
<sequence>MSSEAPESSTEPGPCAPAPTPASDFLLITQITCHDDLERVLPSLRRLLQECINIDPSSSALCFLAPTSDHDADAYWRSLWPQIASTPPTVSLFVLTRRAAPGGAPDLANVVGTVHLACSPKQTHDHKAEVLKLLVSSSERGKGLGQLLMAHVEAFARDRLDKSVLLLDTATGTPARAFYLKSATQAGRIWQMILEVGSDCWGQASHPNEISAET</sequence>
<protein>
    <recommendedName>
        <fullName evidence="1">N-acetyltransferase domain-containing protein</fullName>
    </recommendedName>
</protein>
<dbReference type="CDD" id="cd04301">
    <property type="entry name" value="NAT_SF"/>
    <property type="match status" value="1"/>
</dbReference>
<feature type="domain" description="N-acetyltransferase" evidence="1">
    <location>
        <begin position="26"/>
        <end position="207"/>
    </location>
</feature>
<accession>A0A8K0X9E4</accession>
<gene>
    <name evidence="2" type="ORF">B0T11DRAFT_314079</name>
</gene>
<dbReference type="PROSITE" id="PS51186">
    <property type="entry name" value="GNAT"/>
    <property type="match status" value="1"/>
</dbReference>
<dbReference type="SUPFAM" id="SSF55729">
    <property type="entry name" value="Acyl-CoA N-acyltransferases (Nat)"/>
    <property type="match status" value="1"/>
</dbReference>
<dbReference type="Gene3D" id="3.40.630.30">
    <property type="match status" value="1"/>
</dbReference>
<dbReference type="InterPro" id="IPR000182">
    <property type="entry name" value="GNAT_dom"/>
</dbReference>
<dbReference type="OrthoDB" id="41532at2759"/>
<dbReference type="AlphaFoldDB" id="A0A8K0X9E4"/>
<proteinExistence type="predicted"/>
<dbReference type="InterPro" id="IPR016181">
    <property type="entry name" value="Acyl_CoA_acyltransferase"/>
</dbReference>
<evidence type="ECO:0000313" key="3">
    <source>
        <dbReference type="Proteomes" id="UP000813385"/>
    </source>
</evidence>
<keyword evidence="3" id="KW-1185">Reference proteome</keyword>
<comment type="caution">
    <text evidence="2">The sequence shown here is derived from an EMBL/GenBank/DDBJ whole genome shotgun (WGS) entry which is preliminary data.</text>
</comment>
<dbReference type="EMBL" id="JAGPXD010000001">
    <property type="protein sequence ID" value="KAH7375543.1"/>
    <property type="molecule type" value="Genomic_DNA"/>
</dbReference>
<name>A0A8K0X9E4_9PEZI</name>
<reference evidence="2" key="1">
    <citation type="journal article" date="2021" name="Nat. Commun.">
        <title>Genetic determinants of endophytism in the Arabidopsis root mycobiome.</title>
        <authorList>
            <person name="Mesny F."/>
            <person name="Miyauchi S."/>
            <person name="Thiergart T."/>
            <person name="Pickel B."/>
            <person name="Atanasova L."/>
            <person name="Karlsson M."/>
            <person name="Huettel B."/>
            <person name="Barry K.W."/>
            <person name="Haridas S."/>
            <person name="Chen C."/>
            <person name="Bauer D."/>
            <person name="Andreopoulos W."/>
            <person name="Pangilinan J."/>
            <person name="LaButti K."/>
            <person name="Riley R."/>
            <person name="Lipzen A."/>
            <person name="Clum A."/>
            <person name="Drula E."/>
            <person name="Henrissat B."/>
            <person name="Kohler A."/>
            <person name="Grigoriev I.V."/>
            <person name="Martin F.M."/>
            <person name="Hacquard S."/>
        </authorList>
    </citation>
    <scope>NUCLEOTIDE SEQUENCE</scope>
    <source>
        <strain evidence="2">MPI-CAGE-AT-0016</strain>
    </source>
</reference>
<evidence type="ECO:0000259" key="1">
    <source>
        <dbReference type="PROSITE" id="PS51186"/>
    </source>
</evidence>
<evidence type="ECO:0000313" key="2">
    <source>
        <dbReference type="EMBL" id="KAH7375543.1"/>
    </source>
</evidence>
<dbReference type="Pfam" id="PF00583">
    <property type="entry name" value="Acetyltransf_1"/>
    <property type="match status" value="1"/>
</dbReference>
<dbReference type="Proteomes" id="UP000813385">
    <property type="component" value="Unassembled WGS sequence"/>
</dbReference>
<organism evidence="2 3">
    <name type="scientific">Plectosphaerella cucumerina</name>
    <dbReference type="NCBI Taxonomy" id="40658"/>
    <lineage>
        <taxon>Eukaryota</taxon>
        <taxon>Fungi</taxon>
        <taxon>Dikarya</taxon>
        <taxon>Ascomycota</taxon>
        <taxon>Pezizomycotina</taxon>
        <taxon>Sordariomycetes</taxon>
        <taxon>Hypocreomycetidae</taxon>
        <taxon>Glomerellales</taxon>
        <taxon>Plectosphaerellaceae</taxon>
        <taxon>Plectosphaerella</taxon>
    </lineage>
</organism>